<organism evidence="2 3">
    <name type="scientific">Prorocentrum cordatum</name>
    <dbReference type="NCBI Taxonomy" id="2364126"/>
    <lineage>
        <taxon>Eukaryota</taxon>
        <taxon>Sar</taxon>
        <taxon>Alveolata</taxon>
        <taxon>Dinophyceae</taxon>
        <taxon>Prorocentrales</taxon>
        <taxon>Prorocentraceae</taxon>
        <taxon>Prorocentrum</taxon>
    </lineage>
</organism>
<sequence>MGWARLGWRRSAGLGLPRAEREACFDFVVPSGSDLVRACGVAKASELSALPAQGLPITRGRGFERRSAQTGPAGGRHGASRQDMQIAISDVLSRHALDAAMRVRSVSHFIGIFIDQWSPRGIRILEGKHMPYIPEDHPLAWCARESIRSERDCWKESMNIMRMLAPGETVAVDLSCPREQWRLSGMLPLSRAKPALLPRGVANIKRKRVVKRVVPMGRVASDGWMEGGSRCSGEAAAASRDSRTR</sequence>
<proteinExistence type="predicted"/>
<evidence type="ECO:0000313" key="3">
    <source>
        <dbReference type="Proteomes" id="UP001189429"/>
    </source>
</evidence>
<reference evidence="2" key="1">
    <citation type="submission" date="2023-10" db="EMBL/GenBank/DDBJ databases">
        <authorList>
            <person name="Chen Y."/>
            <person name="Shah S."/>
            <person name="Dougan E. K."/>
            <person name="Thang M."/>
            <person name="Chan C."/>
        </authorList>
    </citation>
    <scope>NUCLEOTIDE SEQUENCE [LARGE SCALE GENOMIC DNA]</scope>
</reference>
<dbReference type="Proteomes" id="UP001189429">
    <property type="component" value="Unassembled WGS sequence"/>
</dbReference>
<comment type="caution">
    <text evidence="2">The sequence shown here is derived from an EMBL/GenBank/DDBJ whole genome shotgun (WGS) entry which is preliminary data.</text>
</comment>
<evidence type="ECO:0000256" key="1">
    <source>
        <dbReference type="SAM" id="MobiDB-lite"/>
    </source>
</evidence>
<feature type="region of interest" description="Disordered" evidence="1">
    <location>
        <begin position="226"/>
        <end position="245"/>
    </location>
</feature>
<accession>A0ABN9YG51</accession>
<keyword evidence="3" id="KW-1185">Reference proteome</keyword>
<gene>
    <name evidence="2" type="ORF">PCOR1329_LOCUS85591</name>
</gene>
<dbReference type="EMBL" id="CAUYUJ010022652">
    <property type="protein sequence ID" value="CAK0911840.1"/>
    <property type="molecule type" value="Genomic_DNA"/>
</dbReference>
<evidence type="ECO:0000313" key="2">
    <source>
        <dbReference type="EMBL" id="CAK0911840.1"/>
    </source>
</evidence>
<protein>
    <submittedName>
        <fullName evidence="2">Uncharacterized protein</fullName>
    </submittedName>
</protein>
<name>A0ABN9YG51_9DINO</name>
<feature type="region of interest" description="Disordered" evidence="1">
    <location>
        <begin position="60"/>
        <end position="80"/>
    </location>
</feature>